<feature type="compositionally biased region" description="Low complexity" evidence="1">
    <location>
        <begin position="118"/>
        <end position="144"/>
    </location>
</feature>
<feature type="region of interest" description="Disordered" evidence="1">
    <location>
        <begin position="99"/>
        <end position="176"/>
    </location>
</feature>
<sequence length="176" mass="18962">MNLSSQNAPKTSRPSLSVAKLKTKQETLTELFNRSSQHVSKSPLLKKCHGSAGNNPSRANGLKNGAFEEATTRGWKKQLGDSSNILANDDIRDEIVCSSAESSPQKANFKDNWGIVDSSPCSSPEKRSSQSGNTSTSVINISSSKETPENDCKKKRIFVISSGESSAGENETPKKE</sequence>
<evidence type="ECO:0000313" key="2">
    <source>
        <dbReference type="EMBL" id="BAN21643.1"/>
    </source>
</evidence>
<name>R4WEE4_RIPPE</name>
<reference evidence="2" key="1">
    <citation type="journal article" date="2013" name="PLoS ONE">
        <title>Gene expression in gut symbiotic organ of stinkbug affected by extracellular bacterial symbiont.</title>
        <authorList>
            <person name="Futahashi R."/>
            <person name="Tanaka K."/>
            <person name="Tanahashi M."/>
            <person name="Nikoh N."/>
            <person name="Kikuchi Y."/>
            <person name="Lee B.L."/>
            <person name="Fukatsu T."/>
        </authorList>
    </citation>
    <scope>NUCLEOTIDE SEQUENCE</scope>
    <source>
        <tissue evidence="2">Midgut</tissue>
    </source>
</reference>
<feature type="compositionally biased region" description="Polar residues" evidence="1">
    <location>
        <begin position="1"/>
        <end position="15"/>
    </location>
</feature>
<dbReference type="AlphaFoldDB" id="R4WEE4"/>
<evidence type="ECO:0000256" key="1">
    <source>
        <dbReference type="SAM" id="MobiDB-lite"/>
    </source>
</evidence>
<protein>
    <submittedName>
        <fullName evidence="2">Unkown protein</fullName>
    </submittedName>
</protein>
<feature type="region of interest" description="Disordered" evidence="1">
    <location>
        <begin position="34"/>
        <end position="66"/>
    </location>
</feature>
<organism evidence="2">
    <name type="scientific">Riptortus pedestris</name>
    <name type="common">Bean bug</name>
    <dbReference type="NCBI Taxonomy" id="329032"/>
    <lineage>
        <taxon>Eukaryota</taxon>
        <taxon>Metazoa</taxon>
        <taxon>Ecdysozoa</taxon>
        <taxon>Arthropoda</taxon>
        <taxon>Hexapoda</taxon>
        <taxon>Insecta</taxon>
        <taxon>Pterygota</taxon>
        <taxon>Neoptera</taxon>
        <taxon>Paraneoptera</taxon>
        <taxon>Hemiptera</taxon>
        <taxon>Heteroptera</taxon>
        <taxon>Panheteroptera</taxon>
        <taxon>Pentatomomorpha</taxon>
        <taxon>Coreoidea</taxon>
        <taxon>Alydidae</taxon>
        <taxon>Riptortus</taxon>
    </lineage>
</organism>
<proteinExistence type="evidence at transcript level"/>
<feature type="region of interest" description="Disordered" evidence="1">
    <location>
        <begin position="1"/>
        <end position="20"/>
    </location>
</feature>
<dbReference type="EMBL" id="AK418504">
    <property type="protein sequence ID" value="BAN21643.1"/>
    <property type="molecule type" value="mRNA"/>
</dbReference>
<accession>R4WEE4</accession>
<feature type="non-terminal residue" evidence="2">
    <location>
        <position position="176"/>
    </location>
</feature>